<dbReference type="InterPro" id="IPR032675">
    <property type="entry name" value="LRR_dom_sf"/>
</dbReference>
<dbReference type="AlphaFoldDB" id="A0AAQ4FH84"/>
<dbReference type="Proteomes" id="UP001321473">
    <property type="component" value="Unassembled WGS sequence"/>
</dbReference>
<gene>
    <name evidence="1" type="ORF">V5799_007693</name>
</gene>
<keyword evidence="2" id="KW-1185">Reference proteome</keyword>
<proteinExistence type="predicted"/>
<evidence type="ECO:0000313" key="2">
    <source>
        <dbReference type="Proteomes" id="UP001321473"/>
    </source>
</evidence>
<sequence>MVRTLTSLRKLRLPFYFFLDDKTVVFEALKKSRSMEEVRFDAGQESYRVVRDTGNGWMIETVADCHPLSERMSEGERVRSVYMPVVETEASAEMLRRFKQICMFHELTTLKVSNTYWLDAIKAEQAEVIAQFLRETKSLHEVEMIFYARRPQSRVLLDALRHNTSVTVLVVEYWCLCGHTAGLLVDIVCSSKRIRAFTYNLRSGKTPLVFFSMLANAIQANFTILSVKASRSLATARHMDRIQGVLARNNALPFRAAWFATGRTVDKRGAEALELLGPEPVVVSKVREMLSVGQYEAEDATRRKLYDLDDMNAFMRAAGVVRESVVCVGRPGLDALPFFCWLHLRQYLRVADVADQPEMRARKLVP</sequence>
<reference evidence="1 2" key="1">
    <citation type="journal article" date="2023" name="Arcadia Sci">
        <title>De novo assembly of a long-read Amblyomma americanum tick genome.</title>
        <authorList>
            <person name="Chou S."/>
            <person name="Poskanzer K.E."/>
            <person name="Rollins M."/>
            <person name="Thuy-Boun P.S."/>
        </authorList>
    </citation>
    <scope>NUCLEOTIDE SEQUENCE [LARGE SCALE GENOMIC DNA]</scope>
    <source>
        <strain evidence="1">F_SG_1</strain>
        <tissue evidence="1">Salivary glands</tissue>
    </source>
</reference>
<evidence type="ECO:0000313" key="1">
    <source>
        <dbReference type="EMBL" id="KAK8785938.1"/>
    </source>
</evidence>
<accession>A0AAQ4FH84</accession>
<organism evidence="1 2">
    <name type="scientific">Amblyomma americanum</name>
    <name type="common">Lone star tick</name>
    <dbReference type="NCBI Taxonomy" id="6943"/>
    <lineage>
        <taxon>Eukaryota</taxon>
        <taxon>Metazoa</taxon>
        <taxon>Ecdysozoa</taxon>
        <taxon>Arthropoda</taxon>
        <taxon>Chelicerata</taxon>
        <taxon>Arachnida</taxon>
        <taxon>Acari</taxon>
        <taxon>Parasitiformes</taxon>
        <taxon>Ixodida</taxon>
        <taxon>Ixodoidea</taxon>
        <taxon>Ixodidae</taxon>
        <taxon>Amblyomminae</taxon>
        <taxon>Amblyomma</taxon>
    </lineage>
</organism>
<name>A0AAQ4FH84_AMBAM</name>
<comment type="caution">
    <text evidence="1">The sequence shown here is derived from an EMBL/GenBank/DDBJ whole genome shotgun (WGS) entry which is preliminary data.</text>
</comment>
<dbReference type="SUPFAM" id="SSF52047">
    <property type="entry name" value="RNI-like"/>
    <property type="match status" value="1"/>
</dbReference>
<dbReference type="EMBL" id="JARKHS020003195">
    <property type="protein sequence ID" value="KAK8785938.1"/>
    <property type="molecule type" value="Genomic_DNA"/>
</dbReference>
<dbReference type="Gene3D" id="3.80.10.10">
    <property type="entry name" value="Ribonuclease Inhibitor"/>
    <property type="match status" value="1"/>
</dbReference>
<protein>
    <submittedName>
        <fullName evidence="1">Uncharacterized protein</fullName>
    </submittedName>
</protein>